<keyword evidence="3" id="KW-1185">Reference proteome</keyword>
<evidence type="ECO:0000256" key="1">
    <source>
        <dbReference type="SAM" id="Phobius"/>
    </source>
</evidence>
<reference evidence="2 3" key="2">
    <citation type="journal article" date="2016" name="Int. J. Syst. Evol. Microbiol.">
        <title>Flavisolibacter tropicus sp. nov., isolated from tropical soil.</title>
        <authorList>
            <person name="Lee J.J."/>
            <person name="Kang M.S."/>
            <person name="Kim G.S."/>
            <person name="Lee C.S."/>
            <person name="Lim S."/>
            <person name="Lee J."/>
            <person name="Roh S.H."/>
            <person name="Kang H."/>
            <person name="Ha J.M."/>
            <person name="Bae S."/>
            <person name="Jung H.Y."/>
            <person name="Kim M.K."/>
        </authorList>
    </citation>
    <scope>NUCLEOTIDE SEQUENCE [LARGE SCALE GENOMIC DNA]</scope>
    <source>
        <strain evidence="2 3">LCS9</strain>
    </source>
</reference>
<dbReference type="EMBL" id="CP011390">
    <property type="protein sequence ID" value="ANE50077.1"/>
    <property type="molecule type" value="Genomic_DNA"/>
</dbReference>
<evidence type="ECO:0000313" key="2">
    <source>
        <dbReference type="EMBL" id="ANE50077.1"/>
    </source>
</evidence>
<name>A0A172TTJ1_9BACT</name>
<dbReference type="Proteomes" id="UP000077177">
    <property type="component" value="Chromosome"/>
</dbReference>
<reference evidence="3" key="1">
    <citation type="submission" date="2015-01" db="EMBL/GenBank/DDBJ databases">
        <title>Flavisolibacter sp./LCS9/ whole genome sequencing.</title>
        <authorList>
            <person name="Kim M.K."/>
            <person name="Srinivasan S."/>
            <person name="Lee J.-J."/>
        </authorList>
    </citation>
    <scope>NUCLEOTIDE SEQUENCE [LARGE SCALE GENOMIC DNA]</scope>
    <source>
        <strain evidence="3">LCS9</strain>
    </source>
</reference>
<dbReference type="STRING" id="1492898.SY85_05770"/>
<accession>A0A172TTJ1</accession>
<gene>
    <name evidence="2" type="ORF">SY85_05770</name>
</gene>
<evidence type="ECO:0000313" key="3">
    <source>
        <dbReference type="Proteomes" id="UP000077177"/>
    </source>
</evidence>
<organism evidence="2 3">
    <name type="scientific">Flavisolibacter tropicus</name>
    <dbReference type="NCBI Taxonomy" id="1492898"/>
    <lineage>
        <taxon>Bacteria</taxon>
        <taxon>Pseudomonadati</taxon>
        <taxon>Bacteroidota</taxon>
        <taxon>Chitinophagia</taxon>
        <taxon>Chitinophagales</taxon>
        <taxon>Chitinophagaceae</taxon>
        <taxon>Flavisolibacter</taxon>
    </lineage>
</organism>
<protein>
    <submittedName>
        <fullName evidence="2">Uncharacterized protein</fullName>
    </submittedName>
</protein>
<proteinExistence type="predicted"/>
<dbReference type="KEGG" id="fla:SY85_05770"/>
<keyword evidence="1" id="KW-1133">Transmembrane helix</keyword>
<sequence length="224" mass="25294">MYKSFCEPLQLKPLLSVFYILSALLLYYKTKLMLIIKRFVPILGFFLSGCIVVPTYTGRVSLQPTNYSEQEVDITNVLLVGTGPIASRMFLDNLSSKMMETFKRKGVSSEFSYIGKVPQLANLKLDSLVTAPFDACLVFKASDDVYLNMTKVKYTGVAITGATVAGYGNQYKDKYTVSLYTKKEGMQLVWQGDLKVDFDLAEDSRYNQISNLIFKELSKKRILP</sequence>
<keyword evidence="1" id="KW-0472">Membrane</keyword>
<keyword evidence="1" id="KW-0812">Transmembrane</keyword>
<dbReference type="AlphaFoldDB" id="A0A172TTJ1"/>
<feature type="transmembrane region" description="Helical" evidence="1">
    <location>
        <begin position="40"/>
        <end position="57"/>
    </location>
</feature>
<feature type="transmembrane region" description="Helical" evidence="1">
    <location>
        <begin position="12"/>
        <end position="28"/>
    </location>
</feature>